<name>B6JJV4_AFIC5</name>
<dbReference type="KEGG" id="ocg:OCA5_c05460"/>
<accession>B6JJV4</accession>
<dbReference type="EMBL" id="CP002826">
    <property type="protein sequence ID" value="AEI05270.1"/>
    <property type="molecule type" value="Genomic_DNA"/>
</dbReference>
<organism evidence="1 2">
    <name type="scientific">Afipia carboxidovorans (strain ATCC 49405 / DSM 1227 / KCTC 32145 / OM5)</name>
    <name type="common">Oligotropha carboxidovorans</name>
    <dbReference type="NCBI Taxonomy" id="504832"/>
    <lineage>
        <taxon>Bacteria</taxon>
        <taxon>Pseudomonadati</taxon>
        <taxon>Pseudomonadota</taxon>
        <taxon>Alphaproteobacteria</taxon>
        <taxon>Hyphomicrobiales</taxon>
        <taxon>Nitrobacteraceae</taxon>
        <taxon>Afipia</taxon>
    </lineage>
</organism>
<dbReference type="KEGG" id="oca:OCAR_7597"/>
<sequence>MFGIVRKWMEKRRALRHLWQTDAQTLIEQDEPNAYYTAQRLAARCRARGDKDSFFHWAKVAAEVARLSPLTEMNYAVVEAIVAEELSGADKTEPGRS</sequence>
<protein>
    <submittedName>
        <fullName evidence="1">Uncharacterized protein</fullName>
    </submittedName>
</protein>
<dbReference type="RefSeq" id="WP_012564722.1">
    <property type="nucleotide sequence ID" value="NC_011386.1"/>
</dbReference>
<dbReference type="PATRIC" id="fig|504832.7.peg.572"/>
<keyword evidence="2" id="KW-1185">Reference proteome</keyword>
<dbReference type="Proteomes" id="UP000007730">
    <property type="component" value="Chromosome"/>
</dbReference>
<dbReference type="OrthoDB" id="8266289at2"/>
<proteinExistence type="predicted"/>
<evidence type="ECO:0000313" key="2">
    <source>
        <dbReference type="Proteomes" id="UP000007730"/>
    </source>
</evidence>
<gene>
    <name evidence="1" type="ordered locus">OCA5_c05460</name>
</gene>
<dbReference type="eggNOG" id="ENOG50331F6">
    <property type="taxonomic scope" value="Bacteria"/>
</dbReference>
<dbReference type="HOGENOM" id="CLU_2434473_0_0_5"/>
<reference evidence="1 2" key="1">
    <citation type="journal article" date="2011" name="J. Bacteriol.">
        <title>Complete genome sequences of the chemolithoautotrophic Oligotropha carboxidovorans strains OM4 and OM5.</title>
        <authorList>
            <person name="Volland S."/>
            <person name="Rachinger M."/>
            <person name="Strittmatter A."/>
            <person name="Daniel R."/>
            <person name="Gottschalk G."/>
            <person name="Meyer O."/>
        </authorList>
    </citation>
    <scope>NUCLEOTIDE SEQUENCE [LARGE SCALE GENOMIC DNA]</scope>
    <source>
        <strain evidence="2">ATCC 49405 / DSM 1227 / KCTC 32145 / OM5</strain>
    </source>
</reference>
<evidence type="ECO:0000313" key="1">
    <source>
        <dbReference type="EMBL" id="AEI05270.1"/>
    </source>
</evidence>
<dbReference type="AlphaFoldDB" id="B6JJV4"/>